<reference evidence="8" key="1">
    <citation type="submission" date="2017-09" db="EMBL/GenBank/DDBJ databases">
        <authorList>
            <person name="Varghese N."/>
            <person name="Submissions S."/>
        </authorList>
    </citation>
    <scope>NUCLEOTIDE SEQUENCE [LARGE SCALE GENOMIC DNA]</scope>
    <source>
        <strain evidence="8">DSM 25885</strain>
    </source>
</reference>
<accession>A0A285MTT3</accession>
<protein>
    <submittedName>
        <fullName evidence="7">SusD family protein</fullName>
    </submittedName>
</protein>
<dbReference type="Proteomes" id="UP000219048">
    <property type="component" value="Unassembled WGS sequence"/>
</dbReference>
<organism evidence="7 8">
    <name type="scientific">Flagellimonas pacifica</name>
    <dbReference type="NCBI Taxonomy" id="1247520"/>
    <lineage>
        <taxon>Bacteria</taxon>
        <taxon>Pseudomonadati</taxon>
        <taxon>Bacteroidota</taxon>
        <taxon>Flavobacteriia</taxon>
        <taxon>Flavobacteriales</taxon>
        <taxon>Flavobacteriaceae</taxon>
        <taxon>Flagellimonas</taxon>
    </lineage>
</organism>
<comment type="similarity">
    <text evidence="2">Belongs to the SusD family.</text>
</comment>
<dbReference type="Gene3D" id="1.25.40.390">
    <property type="match status" value="1"/>
</dbReference>
<evidence type="ECO:0000256" key="1">
    <source>
        <dbReference type="ARBA" id="ARBA00004442"/>
    </source>
</evidence>
<dbReference type="EMBL" id="OBEH01000002">
    <property type="protein sequence ID" value="SNY99947.1"/>
    <property type="molecule type" value="Genomic_DNA"/>
</dbReference>
<dbReference type="AlphaFoldDB" id="A0A285MTT3"/>
<dbReference type="PROSITE" id="PS51257">
    <property type="entry name" value="PROKAR_LIPOPROTEIN"/>
    <property type="match status" value="1"/>
</dbReference>
<keyword evidence="5" id="KW-0998">Cell outer membrane</keyword>
<evidence type="ECO:0000313" key="8">
    <source>
        <dbReference type="Proteomes" id="UP000219048"/>
    </source>
</evidence>
<dbReference type="GO" id="GO:0009279">
    <property type="term" value="C:cell outer membrane"/>
    <property type="evidence" value="ECO:0007669"/>
    <property type="project" value="UniProtKB-SubCell"/>
</dbReference>
<proteinExistence type="inferred from homology"/>
<comment type="subcellular location">
    <subcellularLocation>
        <location evidence="1">Cell outer membrane</location>
    </subcellularLocation>
</comment>
<evidence type="ECO:0000259" key="6">
    <source>
        <dbReference type="Pfam" id="PF07980"/>
    </source>
</evidence>
<dbReference type="Pfam" id="PF07980">
    <property type="entry name" value="SusD_RagB"/>
    <property type="match status" value="1"/>
</dbReference>
<dbReference type="InterPro" id="IPR011990">
    <property type="entry name" value="TPR-like_helical_dom_sf"/>
</dbReference>
<keyword evidence="4" id="KW-0472">Membrane</keyword>
<dbReference type="SUPFAM" id="SSF48452">
    <property type="entry name" value="TPR-like"/>
    <property type="match status" value="1"/>
</dbReference>
<evidence type="ECO:0000256" key="2">
    <source>
        <dbReference type="ARBA" id="ARBA00006275"/>
    </source>
</evidence>
<evidence type="ECO:0000256" key="5">
    <source>
        <dbReference type="ARBA" id="ARBA00023237"/>
    </source>
</evidence>
<evidence type="ECO:0000256" key="4">
    <source>
        <dbReference type="ARBA" id="ARBA00023136"/>
    </source>
</evidence>
<name>A0A285MTT3_9FLAO</name>
<gene>
    <name evidence="7" type="ORF">SAMN06265377_1762</name>
</gene>
<dbReference type="OrthoDB" id="1522814at2"/>
<evidence type="ECO:0000313" key="7">
    <source>
        <dbReference type="EMBL" id="SNY99947.1"/>
    </source>
</evidence>
<evidence type="ECO:0000256" key="3">
    <source>
        <dbReference type="ARBA" id="ARBA00022729"/>
    </source>
</evidence>
<dbReference type="InterPro" id="IPR012944">
    <property type="entry name" value="SusD_RagB_dom"/>
</dbReference>
<feature type="domain" description="RagB/SusD" evidence="6">
    <location>
        <begin position="323"/>
        <end position="440"/>
    </location>
</feature>
<dbReference type="RefSeq" id="WP_097045398.1">
    <property type="nucleotide sequence ID" value="NZ_OBEH01000002.1"/>
</dbReference>
<keyword evidence="8" id="KW-1185">Reference proteome</keyword>
<sequence length="448" mass="48841">MKNIKIYSIITIFLIINSVFVACDTEFENPNNPTEQVVLETKDGLFALATGIRQYYSVNVLRQVVEAPGITTRELGVTNTFLNINELAKGGAELPPESGGITNPWVNLLRAKGMAESLIEGANTVELTAGTRSGLLAYGHLFKAMCLGAMIQMFEQAPINNSADGEAPFSERALVLAECISLLEGARDVLAATPMSDEFKSTVLWADVSLPKTINAFLSRYQLWSGNYSEAISAADAVLNDSDATNSMWIYDANNQNPIWNRTVNSTDLKPQTNFGLLGTFVPEAGDGRIAFYLGADAGFANADAGGQAISEMLGFAATGTTSVPIYLPGEMMLNKAEAYARQDQLDNAVTQIDLVRQKNDDPLGVNANLAAWTGNASSQTEILDEIYKNRSIELFLTGLRWGDNKRFFPNFSVPVEANTTNQRNREFYPYPTVERENNPNTPANPSI</sequence>
<keyword evidence="3" id="KW-0732">Signal</keyword>